<reference evidence="8" key="1">
    <citation type="journal article" date="2010" name="Stand. Genomic Sci.">
        <title>Complete genome sequence of 'Thermobaculum terrenum' type strain (YNP1).</title>
        <authorList>
            <person name="Kiss H."/>
            <person name="Cleland D."/>
            <person name="Lapidus A."/>
            <person name="Lucas S."/>
            <person name="Glavina Del Rio T."/>
            <person name="Nolan M."/>
            <person name="Tice H."/>
            <person name="Han C."/>
            <person name="Goodwin L."/>
            <person name="Pitluck S."/>
            <person name="Liolios K."/>
            <person name="Ivanova N."/>
            <person name="Mavromatis K."/>
            <person name="Ovchinnikova G."/>
            <person name="Pati A."/>
            <person name="Chen A."/>
            <person name="Palaniappan K."/>
            <person name="Land M."/>
            <person name="Hauser L."/>
            <person name="Chang Y."/>
            <person name="Jeffries C."/>
            <person name="Lu M."/>
            <person name="Brettin T."/>
            <person name="Detter J."/>
            <person name="Goker M."/>
            <person name="Tindall B."/>
            <person name="Beck B."/>
            <person name="McDermott T."/>
            <person name="Woyke T."/>
            <person name="Bristow J."/>
            <person name="Eisen J."/>
            <person name="Markowitz V."/>
            <person name="Hugenholtz P."/>
            <person name="Kyrpides N."/>
            <person name="Klenk H."/>
            <person name="Cheng J."/>
        </authorList>
    </citation>
    <scope>NUCLEOTIDE SEQUENCE [LARGE SCALE GENOMIC DNA]</scope>
    <source>
        <strain evidence="8">ATCC BAA-798 / YNP1</strain>
    </source>
</reference>
<evidence type="ECO:0000313" key="8">
    <source>
        <dbReference type="Proteomes" id="UP000000323"/>
    </source>
</evidence>
<evidence type="ECO:0000256" key="1">
    <source>
        <dbReference type="ARBA" id="ARBA00004141"/>
    </source>
</evidence>
<feature type="transmembrane region" description="Helical" evidence="6">
    <location>
        <begin position="135"/>
        <end position="156"/>
    </location>
</feature>
<comment type="subcellular location">
    <subcellularLocation>
        <location evidence="6">Cell membrane</location>
        <topology evidence="6">Multi-pass membrane protein</topology>
    </subcellularLocation>
    <subcellularLocation>
        <location evidence="1">Membrane</location>
        <topology evidence="1">Multi-pass membrane protein</topology>
    </subcellularLocation>
</comment>
<keyword evidence="6" id="KW-1003">Cell membrane</keyword>
<feature type="transmembrane region" description="Helical" evidence="6">
    <location>
        <begin position="80"/>
        <end position="100"/>
    </location>
</feature>
<sequence length="255" mass="26765">MSLLWPWGGLVIIGFCVGALGTLIGAGGGFLLVPILLLMYPHESAKTITAISLAVVWLNATAGSVAYARMRRIDYHRGTIFAVASAPGAVLGALVTRYIPRSVFDPLFGLVLLALSTYIFVRGKAPEGSSRPAHVNVPLGAVLSFGVGFLSSLLGIGGGIIHVPLLVQLLDYPTHIATATSHFILAIMSFVGTVTHIVTGEFTTGWRRTLALGMGVLAGAPVGARLSQRLGGKTILRALALGLMLVGIRLLLRMF</sequence>
<feature type="transmembrane region" description="Helical" evidence="6">
    <location>
        <begin position="48"/>
        <end position="68"/>
    </location>
</feature>
<feature type="transmembrane region" description="Helical" evidence="6">
    <location>
        <begin position="210"/>
        <end position="228"/>
    </location>
</feature>
<dbReference type="AlphaFoldDB" id="D1CHN5"/>
<keyword evidence="8" id="KW-1185">Reference proteome</keyword>
<dbReference type="RefSeq" id="WP_012876287.1">
    <property type="nucleotide sequence ID" value="NC_013526.1"/>
</dbReference>
<dbReference type="KEGG" id="ttr:Tter_2357"/>
<dbReference type="OrthoDB" id="9780109at2"/>
<name>D1CHN5_THET1</name>
<keyword evidence="4 6" id="KW-1133">Transmembrane helix</keyword>
<proteinExistence type="inferred from homology"/>
<evidence type="ECO:0000256" key="3">
    <source>
        <dbReference type="ARBA" id="ARBA00022692"/>
    </source>
</evidence>
<keyword evidence="3 6" id="KW-0812">Transmembrane</keyword>
<evidence type="ECO:0000256" key="5">
    <source>
        <dbReference type="ARBA" id="ARBA00023136"/>
    </source>
</evidence>
<feature type="transmembrane region" description="Helical" evidence="6">
    <location>
        <begin position="234"/>
        <end position="252"/>
    </location>
</feature>
<gene>
    <name evidence="7" type="ordered locus">Tter_2357</name>
</gene>
<dbReference type="InterPro" id="IPR051598">
    <property type="entry name" value="TSUP/Inactive_protease-like"/>
</dbReference>
<feature type="transmembrane region" description="Helical" evidence="6">
    <location>
        <begin position="106"/>
        <end position="123"/>
    </location>
</feature>
<evidence type="ECO:0000313" key="7">
    <source>
        <dbReference type="EMBL" id="ACZ43256.1"/>
    </source>
</evidence>
<feature type="transmembrane region" description="Helical" evidence="6">
    <location>
        <begin position="7"/>
        <end position="36"/>
    </location>
</feature>
<dbReference type="PANTHER" id="PTHR43701:SF2">
    <property type="entry name" value="MEMBRANE TRANSPORTER PROTEIN YJNA-RELATED"/>
    <property type="match status" value="1"/>
</dbReference>
<dbReference type="eggNOG" id="COG0730">
    <property type="taxonomic scope" value="Bacteria"/>
</dbReference>
<evidence type="ECO:0000256" key="6">
    <source>
        <dbReference type="RuleBase" id="RU363041"/>
    </source>
</evidence>
<protein>
    <recommendedName>
        <fullName evidence="6">Probable membrane transporter protein</fullName>
    </recommendedName>
</protein>
<dbReference type="EMBL" id="CP001826">
    <property type="protein sequence ID" value="ACZ43256.1"/>
    <property type="molecule type" value="Genomic_DNA"/>
</dbReference>
<evidence type="ECO:0000256" key="4">
    <source>
        <dbReference type="ARBA" id="ARBA00022989"/>
    </source>
</evidence>
<feature type="transmembrane region" description="Helical" evidence="6">
    <location>
        <begin position="176"/>
        <end position="198"/>
    </location>
</feature>
<dbReference type="GO" id="GO:0005886">
    <property type="term" value="C:plasma membrane"/>
    <property type="evidence" value="ECO:0007669"/>
    <property type="project" value="UniProtKB-SubCell"/>
</dbReference>
<dbReference type="STRING" id="525904.Tter_2357"/>
<dbReference type="Proteomes" id="UP000000323">
    <property type="component" value="Chromosome 2"/>
</dbReference>
<dbReference type="HOGENOM" id="CLU_045498_5_3_0"/>
<dbReference type="Pfam" id="PF01925">
    <property type="entry name" value="TauE"/>
    <property type="match status" value="1"/>
</dbReference>
<dbReference type="InterPro" id="IPR002781">
    <property type="entry name" value="TM_pro_TauE-like"/>
</dbReference>
<organism evidence="7 8">
    <name type="scientific">Thermobaculum terrenum (strain ATCC BAA-798 / CCMEE 7001 / YNP1)</name>
    <dbReference type="NCBI Taxonomy" id="525904"/>
    <lineage>
        <taxon>Bacteria</taxon>
        <taxon>Bacillati</taxon>
        <taxon>Chloroflexota</taxon>
        <taxon>Chloroflexia</taxon>
        <taxon>Candidatus Thermobaculales</taxon>
        <taxon>Candidatus Thermobaculaceae</taxon>
        <taxon>Thermobaculum</taxon>
    </lineage>
</organism>
<accession>D1CHN5</accession>
<dbReference type="PANTHER" id="PTHR43701">
    <property type="entry name" value="MEMBRANE TRANSPORTER PROTEIN MJ0441-RELATED"/>
    <property type="match status" value="1"/>
</dbReference>
<comment type="similarity">
    <text evidence="2 6">Belongs to the 4-toluene sulfonate uptake permease (TSUP) (TC 2.A.102) family.</text>
</comment>
<keyword evidence="5 6" id="KW-0472">Membrane</keyword>
<evidence type="ECO:0000256" key="2">
    <source>
        <dbReference type="ARBA" id="ARBA00009142"/>
    </source>
</evidence>